<comment type="subunit">
    <text evidence="5">Part of the 50S ribosomal subunit. Forms a cluster with proteins L3 and L19. In the 70S ribosome, L14 and L19 interact and together make contacts with the 16S rRNA in bridges B5 and B8.</text>
</comment>
<accession>D2NRP5</accession>
<name>D2NRP5_ROTMD</name>
<dbReference type="PANTHER" id="PTHR11761:SF3">
    <property type="entry name" value="LARGE RIBOSOMAL SUBUNIT PROTEIN UL14M"/>
    <property type="match status" value="1"/>
</dbReference>
<dbReference type="AlphaFoldDB" id="D2NRP5"/>
<gene>
    <name evidence="5" type="primary">rplN</name>
    <name evidence="8" type="ordered locus">RMDY18_04890</name>
</gene>
<reference evidence="8 9" key="2">
    <citation type="journal article" date="2010" name="J Osaka Dent Univ">
        <title>Isolation and identification of Rothia mucilaginosa from persistent apical periodontitis lesions.</title>
        <authorList>
            <person name="Yamane K."/>
            <person name="Yoshida M."/>
            <person name="Fujihira T."/>
            <person name="Baba T."/>
            <person name="Tsuji N."/>
            <person name="Hayashi H."/>
            <person name="Sugimori C."/>
            <person name="Yamanaka T."/>
            <person name="Mashimo C."/>
            <person name="Nambu T."/>
            <person name="Kawai H."/>
            <person name="Fukushima H."/>
        </authorList>
    </citation>
    <scope>NUCLEOTIDE SEQUENCE [LARGE SCALE GENOMIC DNA]</scope>
    <source>
        <strain evidence="8 9">DY-18</strain>
    </source>
</reference>
<protein>
    <recommendedName>
        <fullName evidence="5">Large ribosomal subunit protein uL14</fullName>
    </recommendedName>
</protein>
<keyword evidence="9" id="KW-1185">Reference proteome</keyword>
<keyword evidence="4 5" id="KW-0687">Ribonucleoprotein</keyword>
<dbReference type="Gene3D" id="2.40.150.20">
    <property type="entry name" value="Ribosomal protein L14"/>
    <property type="match status" value="1"/>
</dbReference>
<evidence type="ECO:0000313" key="9">
    <source>
        <dbReference type="Proteomes" id="UP000001883"/>
    </source>
</evidence>
<dbReference type="HAMAP" id="MF_01367">
    <property type="entry name" value="Ribosomal_uL14"/>
    <property type="match status" value="1"/>
</dbReference>
<evidence type="ECO:0000256" key="6">
    <source>
        <dbReference type="RuleBase" id="RU003949"/>
    </source>
</evidence>
<comment type="function">
    <text evidence="5 7">Binds to 23S rRNA. Forms part of two intersubunit bridges in the 70S ribosome.</text>
</comment>
<dbReference type="STRING" id="680646.RMDY18_04890"/>
<proteinExistence type="inferred from homology"/>
<evidence type="ECO:0000256" key="1">
    <source>
        <dbReference type="ARBA" id="ARBA00022730"/>
    </source>
</evidence>
<organism evidence="8 9">
    <name type="scientific">Rothia mucilaginosa (strain DY-18)</name>
    <name type="common">Stomatococcus mucilaginosus</name>
    <dbReference type="NCBI Taxonomy" id="680646"/>
    <lineage>
        <taxon>Bacteria</taxon>
        <taxon>Bacillati</taxon>
        <taxon>Actinomycetota</taxon>
        <taxon>Actinomycetes</taxon>
        <taxon>Micrococcales</taxon>
        <taxon>Micrococcaceae</taxon>
        <taxon>Rothia</taxon>
    </lineage>
</organism>
<keyword evidence="3 5" id="KW-0689">Ribosomal protein</keyword>
<dbReference type="HOGENOM" id="CLU_095071_2_1_11"/>
<dbReference type="EMBL" id="AP011540">
    <property type="protein sequence ID" value="BAI64321.1"/>
    <property type="molecule type" value="Genomic_DNA"/>
</dbReference>
<evidence type="ECO:0000256" key="4">
    <source>
        <dbReference type="ARBA" id="ARBA00023274"/>
    </source>
</evidence>
<evidence type="ECO:0000256" key="5">
    <source>
        <dbReference type="HAMAP-Rule" id="MF_01367"/>
    </source>
</evidence>
<dbReference type="InterPro" id="IPR019972">
    <property type="entry name" value="Ribosomal_uL14_CS"/>
</dbReference>
<dbReference type="Pfam" id="PF00238">
    <property type="entry name" value="Ribosomal_L14"/>
    <property type="match status" value="1"/>
</dbReference>
<dbReference type="CDD" id="cd00337">
    <property type="entry name" value="Ribosomal_uL14"/>
    <property type="match status" value="1"/>
</dbReference>
<dbReference type="InterPro" id="IPR000218">
    <property type="entry name" value="Ribosomal_uL14"/>
</dbReference>
<dbReference type="KEGG" id="rmu:RMDY18_04890"/>
<dbReference type="eggNOG" id="COG0093">
    <property type="taxonomic scope" value="Bacteria"/>
</dbReference>
<dbReference type="SUPFAM" id="SSF50193">
    <property type="entry name" value="Ribosomal protein L14"/>
    <property type="match status" value="1"/>
</dbReference>
<evidence type="ECO:0000256" key="7">
    <source>
        <dbReference type="RuleBase" id="RU003950"/>
    </source>
</evidence>
<dbReference type="SMART" id="SM01374">
    <property type="entry name" value="Ribosomal_L14"/>
    <property type="match status" value="1"/>
</dbReference>
<reference evidence="9" key="1">
    <citation type="submission" date="2009-07" db="EMBL/GenBank/DDBJ databases">
        <title>Complete genome sequence of Rothia mucilaginosa DJ.</title>
        <authorList>
            <person name="Yamane K."/>
            <person name="Nambu T."/>
            <person name="Mashimo C."/>
            <person name="Sugimori C."/>
            <person name="Yamanaka T."/>
            <person name="Leung K."/>
            <person name="Fukushima H."/>
        </authorList>
    </citation>
    <scope>NUCLEOTIDE SEQUENCE [LARGE SCALE GENOMIC DNA]</scope>
    <source>
        <strain evidence="9">DY-18</strain>
    </source>
</reference>
<dbReference type="GO" id="GO:0003735">
    <property type="term" value="F:structural constituent of ribosome"/>
    <property type="evidence" value="ECO:0007669"/>
    <property type="project" value="InterPro"/>
</dbReference>
<comment type="similarity">
    <text evidence="5 6">Belongs to the universal ribosomal protein uL14 family.</text>
</comment>
<sequence length="192" mass="21088">MPVHNAAIYGWDTPASRGSKCFWHGFAPGVSANPFHRVGARGVNQSRKNVPQGWLAPKASRNRRDDRRNMIQQESRLKVADNTGAKEILTIRVLGGSSRRYAGIGDIIVATVKDAIPGGTVKKGDVVKAVVVRTKKETRRPDGSYIKFDENSAVILKNTDGDPRGTRIFGPVGRELRDKKFMKIVSLAPEVL</sequence>
<dbReference type="PROSITE" id="PS00049">
    <property type="entry name" value="RIBOSOMAL_L14"/>
    <property type="match status" value="1"/>
</dbReference>
<keyword evidence="1 5" id="KW-0699">rRNA-binding</keyword>
<evidence type="ECO:0000256" key="2">
    <source>
        <dbReference type="ARBA" id="ARBA00022884"/>
    </source>
</evidence>
<dbReference type="PANTHER" id="PTHR11761">
    <property type="entry name" value="50S/60S RIBOSOMAL PROTEIN L14/L23"/>
    <property type="match status" value="1"/>
</dbReference>
<dbReference type="GO" id="GO:0006412">
    <property type="term" value="P:translation"/>
    <property type="evidence" value="ECO:0007669"/>
    <property type="project" value="UniProtKB-UniRule"/>
</dbReference>
<dbReference type="GO" id="GO:0070180">
    <property type="term" value="F:large ribosomal subunit rRNA binding"/>
    <property type="evidence" value="ECO:0007669"/>
    <property type="project" value="TreeGrafter"/>
</dbReference>
<evidence type="ECO:0000313" key="8">
    <source>
        <dbReference type="EMBL" id="BAI64321.1"/>
    </source>
</evidence>
<evidence type="ECO:0000256" key="3">
    <source>
        <dbReference type="ARBA" id="ARBA00022980"/>
    </source>
</evidence>
<dbReference type="FunFam" id="2.40.150.20:FF:000001">
    <property type="entry name" value="50S ribosomal protein L14"/>
    <property type="match status" value="1"/>
</dbReference>
<dbReference type="Proteomes" id="UP000001883">
    <property type="component" value="Chromosome"/>
</dbReference>
<dbReference type="NCBIfam" id="TIGR01067">
    <property type="entry name" value="rplN_bact"/>
    <property type="match status" value="1"/>
</dbReference>
<dbReference type="InterPro" id="IPR005745">
    <property type="entry name" value="Ribosomal_uL14_bac-type"/>
</dbReference>
<keyword evidence="2 5" id="KW-0694">RNA-binding</keyword>
<reference evidence="8 9" key="3">
    <citation type="journal article" date="2010" name="Sequencing">
        <title>Complete Genome Sequence of Rothia mucilaginosa DY-18: A Clinical Isolate with Dense Meshwork-Like Structures from a Persistent Apical Periodontitis Lesion.</title>
        <authorList>
            <person name="Yamane K."/>
            <person name="Nambu T."/>
            <person name="Yamanaka T."/>
            <person name="Mashimo C."/>
            <person name="Sugimori C."/>
            <person name="Leung K.-P."/>
            <person name="Fukushima H."/>
        </authorList>
    </citation>
    <scope>NUCLEOTIDE SEQUENCE [LARGE SCALE GENOMIC DNA]</scope>
    <source>
        <strain evidence="8 9">DY-18</strain>
    </source>
</reference>
<dbReference type="InterPro" id="IPR036853">
    <property type="entry name" value="Ribosomal_uL14_sf"/>
</dbReference>
<dbReference type="GO" id="GO:0022625">
    <property type="term" value="C:cytosolic large ribosomal subunit"/>
    <property type="evidence" value="ECO:0007669"/>
    <property type="project" value="TreeGrafter"/>
</dbReference>